<dbReference type="AlphaFoldDB" id="A0A0N1PIK1"/>
<keyword evidence="3" id="KW-1185">Reference proteome</keyword>
<dbReference type="EMBL" id="KQ460240">
    <property type="protein sequence ID" value="KPJ16405.1"/>
    <property type="molecule type" value="Genomic_DNA"/>
</dbReference>
<accession>A0A0N1PIK1</accession>
<proteinExistence type="predicted"/>
<gene>
    <name evidence="2" type="ORF">RR48_01936</name>
</gene>
<feature type="compositionally biased region" description="Basic and acidic residues" evidence="1">
    <location>
        <begin position="8"/>
        <end position="23"/>
    </location>
</feature>
<evidence type="ECO:0000313" key="2">
    <source>
        <dbReference type="EMBL" id="KPJ16405.1"/>
    </source>
</evidence>
<dbReference type="Proteomes" id="UP000053240">
    <property type="component" value="Unassembled WGS sequence"/>
</dbReference>
<evidence type="ECO:0000256" key="1">
    <source>
        <dbReference type="SAM" id="MobiDB-lite"/>
    </source>
</evidence>
<protein>
    <submittedName>
        <fullName evidence="2">Uncharacterized protein</fullName>
    </submittedName>
</protein>
<feature type="region of interest" description="Disordered" evidence="1">
    <location>
        <begin position="1"/>
        <end position="24"/>
    </location>
</feature>
<organism evidence="2 3">
    <name type="scientific">Papilio machaon</name>
    <name type="common">Old World swallowtail butterfly</name>
    <dbReference type="NCBI Taxonomy" id="76193"/>
    <lineage>
        <taxon>Eukaryota</taxon>
        <taxon>Metazoa</taxon>
        <taxon>Ecdysozoa</taxon>
        <taxon>Arthropoda</taxon>
        <taxon>Hexapoda</taxon>
        <taxon>Insecta</taxon>
        <taxon>Pterygota</taxon>
        <taxon>Neoptera</taxon>
        <taxon>Endopterygota</taxon>
        <taxon>Lepidoptera</taxon>
        <taxon>Glossata</taxon>
        <taxon>Ditrysia</taxon>
        <taxon>Papilionoidea</taxon>
        <taxon>Papilionidae</taxon>
        <taxon>Papilioninae</taxon>
        <taxon>Papilio</taxon>
    </lineage>
</organism>
<sequence length="46" mass="5281">MKNQNTSKKKDLKANQPPRDRQQLSRVFHGVSLGPEITGLTLQSWF</sequence>
<dbReference type="InParanoid" id="A0A0N1PIK1"/>
<name>A0A0N1PIK1_PAPMA</name>
<reference evidence="2 3" key="1">
    <citation type="journal article" date="2015" name="Nat. Commun.">
        <title>Outbred genome sequencing and CRISPR/Cas9 gene editing in butterflies.</title>
        <authorList>
            <person name="Li X."/>
            <person name="Fan D."/>
            <person name="Zhang W."/>
            <person name="Liu G."/>
            <person name="Zhang L."/>
            <person name="Zhao L."/>
            <person name="Fang X."/>
            <person name="Chen L."/>
            <person name="Dong Y."/>
            <person name="Chen Y."/>
            <person name="Ding Y."/>
            <person name="Zhao R."/>
            <person name="Feng M."/>
            <person name="Zhu Y."/>
            <person name="Feng Y."/>
            <person name="Jiang X."/>
            <person name="Zhu D."/>
            <person name="Xiang H."/>
            <person name="Feng X."/>
            <person name="Li S."/>
            <person name="Wang J."/>
            <person name="Zhang G."/>
            <person name="Kronforst M.R."/>
            <person name="Wang W."/>
        </authorList>
    </citation>
    <scope>NUCLEOTIDE SEQUENCE [LARGE SCALE GENOMIC DNA]</scope>
    <source>
        <strain evidence="2">Ya'a_city_454_Pm</strain>
        <tissue evidence="2">Whole body</tissue>
    </source>
</reference>
<evidence type="ECO:0000313" key="3">
    <source>
        <dbReference type="Proteomes" id="UP000053240"/>
    </source>
</evidence>